<comment type="caution">
    <text evidence="2">The sequence shown here is derived from an EMBL/GenBank/DDBJ whole genome shotgun (WGS) entry which is preliminary data.</text>
</comment>
<evidence type="ECO:0000256" key="1">
    <source>
        <dbReference type="SAM" id="MobiDB-lite"/>
    </source>
</evidence>
<evidence type="ECO:0000313" key="2">
    <source>
        <dbReference type="EMBL" id="OPJ87554.1"/>
    </source>
</evidence>
<name>A0A1V4KSX4_PATFA</name>
<dbReference type="AlphaFoldDB" id="A0A1V4KSX4"/>
<feature type="region of interest" description="Disordered" evidence="1">
    <location>
        <begin position="1"/>
        <end position="29"/>
    </location>
</feature>
<proteinExistence type="predicted"/>
<accession>A0A1V4KSX4</accession>
<evidence type="ECO:0000313" key="3">
    <source>
        <dbReference type="Proteomes" id="UP000190648"/>
    </source>
</evidence>
<gene>
    <name evidence="2" type="ORF">AV530_001006</name>
</gene>
<sequence length="112" mass="12093">MQEGEQPRRSRGEKQRKLPFSPGRARVTAGSCTQVQKEAAFHVEPRESEGGREASGMIPCVAETMLVLLFLGQKEELRCAGKGRAGRAQAAAVGEQPSAPCRQVSGLLLMAW</sequence>
<protein>
    <submittedName>
        <fullName evidence="2">Uncharacterized protein</fullName>
    </submittedName>
</protein>
<reference evidence="2 3" key="1">
    <citation type="submission" date="2016-02" db="EMBL/GenBank/DDBJ databases">
        <title>Band-tailed pigeon sequencing and assembly.</title>
        <authorList>
            <person name="Soares A.E."/>
            <person name="Novak B.J."/>
            <person name="Rice E.S."/>
            <person name="O'Connell B."/>
            <person name="Chang D."/>
            <person name="Weber S."/>
            <person name="Shapiro B."/>
        </authorList>
    </citation>
    <scope>NUCLEOTIDE SEQUENCE [LARGE SCALE GENOMIC DNA]</scope>
    <source>
        <strain evidence="2">BTP2013</strain>
        <tissue evidence="2">Blood</tissue>
    </source>
</reference>
<dbReference type="Proteomes" id="UP000190648">
    <property type="component" value="Unassembled WGS sequence"/>
</dbReference>
<feature type="compositionally biased region" description="Basic and acidic residues" evidence="1">
    <location>
        <begin position="1"/>
        <end position="16"/>
    </location>
</feature>
<organism evidence="2 3">
    <name type="scientific">Patagioenas fasciata monilis</name>
    <dbReference type="NCBI Taxonomy" id="372326"/>
    <lineage>
        <taxon>Eukaryota</taxon>
        <taxon>Metazoa</taxon>
        <taxon>Chordata</taxon>
        <taxon>Craniata</taxon>
        <taxon>Vertebrata</taxon>
        <taxon>Euteleostomi</taxon>
        <taxon>Archelosauria</taxon>
        <taxon>Archosauria</taxon>
        <taxon>Dinosauria</taxon>
        <taxon>Saurischia</taxon>
        <taxon>Theropoda</taxon>
        <taxon>Coelurosauria</taxon>
        <taxon>Aves</taxon>
        <taxon>Neognathae</taxon>
        <taxon>Neoaves</taxon>
        <taxon>Columbimorphae</taxon>
        <taxon>Columbiformes</taxon>
        <taxon>Columbidae</taxon>
        <taxon>Patagioenas</taxon>
    </lineage>
</organism>
<dbReference type="EMBL" id="LSYS01001700">
    <property type="protein sequence ID" value="OPJ87554.1"/>
    <property type="molecule type" value="Genomic_DNA"/>
</dbReference>
<keyword evidence="3" id="KW-1185">Reference proteome</keyword>